<feature type="region of interest" description="Disordered" evidence="1">
    <location>
        <begin position="57"/>
        <end position="89"/>
    </location>
</feature>
<name>A0A8H5C8C6_9AGAR</name>
<dbReference type="AlphaFoldDB" id="A0A8H5C8C6"/>
<dbReference type="OrthoDB" id="10003767at2759"/>
<sequence length="297" mass="32766">MGAQTLLHQVDAAMVKPNIPKQGLGHSGAVHVVFDYNAPNTCSYPRDSYCYKSPAKAATSRGAPAETSPAVVVDKDTPTKPVPPAQTKAAFTLDPPSMLRNGFSKLSLNGPEDHGQPQPPSTSPPAEPLVWDWDIEHEDRRRERAYDAALRDTMPFEVDRRLLKDVVREKMGAEVGRIKFLSAGTFHKAAAMNVPPTNVLGLVRDLVTDGQNANAYPALLNRASNSPAYLVTLVNREDLVARVARRFMPRLKTESEVATVSYLREKTTVPVPRIYHYDSNPYNRLGGEFILMSKVSF</sequence>
<dbReference type="PANTHER" id="PTHR21310:SF15">
    <property type="entry name" value="AMINOGLYCOSIDE PHOSPHOTRANSFERASE DOMAIN-CONTAINING PROTEIN"/>
    <property type="match status" value="1"/>
</dbReference>
<evidence type="ECO:0000256" key="1">
    <source>
        <dbReference type="SAM" id="MobiDB-lite"/>
    </source>
</evidence>
<reference evidence="2 3" key="1">
    <citation type="journal article" date="2020" name="ISME J.">
        <title>Uncovering the hidden diversity of litter-decomposition mechanisms in mushroom-forming fungi.</title>
        <authorList>
            <person name="Floudas D."/>
            <person name="Bentzer J."/>
            <person name="Ahren D."/>
            <person name="Johansson T."/>
            <person name="Persson P."/>
            <person name="Tunlid A."/>
        </authorList>
    </citation>
    <scope>NUCLEOTIDE SEQUENCE [LARGE SCALE GENOMIC DNA]</scope>
    <source>
        <strain evidence="2 3">CBS 175.51</strain>
    </source>
</reference>
<dbReference type="EMBL" id="JAACJK010000058">
    <property type="protein sequence ID" value="KAF5336436.1"/>
    <property type="molecule type" value="Genomic_DNA"/>
</dbReference>
<keyword evidence="3" id="KW-1185">Reference proteome</keyword>
<dbReference type="PANTHER" id="PTHR21310">
    <property type="entry name" value="AMINOGLYCOSIDE PHOSPHOTRANSFERASE-RELATED-RELATED"/>
    <property type="match status" value="1"/>
</dbReference>
<protein>
    <submittedName>
        <fullName evidence="2">Uncharacterized protein</fullName>
    </submittedName>
</protein>
<feature type="region of interest" description="Disordered" evidence="1">
    <location>
        <begin position="102"/>
        <end position="128"/>
    </location>
</feature>
<dbReference type="InterPro" id="IPR011009">
    <property type="entry name" value="Kinase-like_dom_sf"/>
</dbReference>
<evidence type="ECO:0000313" key="3">
    <source>
        <dbReference type="Proteomes" id="UP000541558"/>
    </source>
</evidence>
<feature type="compositionally biased region" description="Pro residues" evidence="1">
    <location>
        <begin position="117"/>
        <end position="127"/>
    </location>
</feature>
<dbReference type="SUPFAM" id="SSF56112">
    <property type="entry name" value="Protein kinase-like (PK-like)"/>
    <property type="match status" value="1"/>
</dbReference>
<gene>
    <name evidence="2" type="ORF">D9611_006623</name>
</gene>
<proteinExistence type="predicted"/>
<dbReference type="InterPro" id="IPR051678">
    <property type="entry name" value="AGP_Transferase"/>
</dbReference>
<evidence type="ECO:0000313" key="2">
    <source>
        <dbReference type="EMBL" id="KAF5336436.1"/>
    </source>
</evidence>
<comment type="caution">
    <text evidence="2">The sequence shown here is derived from an EMBL/GenBank/DDBJ whole genome shotgun (WGS) entry which is preliminary data.</text>
</comment>
<dbReference type="Proteomes" id="UP000541558">
    <property type="component" value="Unassembled WGS sequence"/>
</dbReference>
<dbReference type="Gene3D" id="3.30.200.20">
    <property type="entry name" value="Phosphorylase Kinase, domain 1"/>
    <property type="match status" value="1"/>
</dbReference>
<accession>A0A8H5C8C6</accession>
<organism evidence="2 3">
    <name type="scientific">Ephemerocybe angulata</name>
    <dbReference type="NCBI Taxonomy" id="980116"/>
    <lineage>
        <taxon>Eukaryota</taxon>
        <taxon>Fungi</taxon>
        <taxon>Dikarya</taxon>
        <taxon>Basidiomycota</taxon>
        <taxon>Agaricomycotina</taxon>
        <taxon>Agaricomycetes</taxon>
        <taxon>Agaricomycetidae</taxon>
        <taxon>Agaricales</taxon>
        <taxon>Agaricineae</taxon>
        <taxon>Psathyrellaceae</taxon>
        <taxon>Ephemerocybe</taxon>
    </lineage>
</organism>